<dbReference type="Proteomes" id="UP001301958">
    <property type="component" value="Unassembled WGS sequence"/>
</dbReference>
<comment type="caution">
    <text evidence="1">The sequence shown here is derived from an EMBL/GenBank/DDBJ whole genome shotgun (WGS) entry which is preliminary data.</text>
</comment>
<dbReference type="EMBL" id="MU865350">
    <property type="protein sequence ID" value="KAK4226276.1"/>
    <property type="molecule type" value="Genomic_DNA"/>
</dbReference>
<organism evidence="1 2">
    <name type="scientific">Podospora fimiseda</name>
    <dbReference type="NCBI Taxonomy" id="252190"/>
    <lineage>
        <taxon>Eukaryota</taxon>
        <taxon>Fungi</taxon>
        <taxon>Dikarya</taxon>
        <taxon>Ascomycota</taxon>
        <taxon>Pezizomycotina</taxon>
        <taxon>Sordariomycetes</taxon>
        <taxon>Sordariomycetidae</taxon>
        <taxon>Sordariales</taxon>
        <taxon>Podosporaceae</taxon>
        <taxon>Podospora</taxon>
    </lineage>
</organism>
<reference evidence="1" key="1">
    <citation type="journal article" date="2023" name="Mol. Phylogenet. Evol.">
        <title>Genome-scale phylogeny and comparative genomics of the fungal order Sordariales.</title>
        <authorList>
            <person name="Hensen N."/>
            <person name="Bonometti L."/>
            <person name="Westerberg I."/>
            <person name="Brannstrom I.O."/>
            <person name="Guillou S."/>
            <person name="Cros-Aarteil S."/>
            <person name="Calhoun S."/>
            <person name="Haridas S."/>
            <person name="Kuo A."/>
            <person name="Mondo S."/>
            <person name="Pangilinan J."/>
            <person name="Riley R."/>
            <person name="LaButti K."/>
            <person name="Andreopoulos B."/>
            <person name="Lipzen A."/>
            <person name="Chen C."/>
            <person name="Yan M."/>
            <person name="Daum C."/>
            <person name="Ng V."/>
            <person name="Clum A."/>
            <person name="Steindorff A."/>
            <person name="Ohm R.A."/>
            <person name="Martin F."/>
            <person name="Silar P."/>
            <person name="Natvig D.O."/>
            <person name="Lalanne C."/>
            <person name="Gautier V."/>
            <person name="Ament-Velasquez S.L."/>
            <person name="Kruys A."/>
            <person name="Hutchinson M.I."/>
            <person name="Powell A.J."/>
            <person name="Barry K."/>
            <person name="Miller A.N."/>
            <person name="Grigoriev I.V."/>
            <person name="Debuchy R."/>
            <person name="Gladieux P."/>
            <person name="Hiltunen Thoren M."/>
            <person name="Johannesson H."/>
        </authorList>
    </citation>
    <scope>NUCLEOTIDE SEQUENCE</scope>
    <source>
        <strain evidence="1">CBS 990.96</strain>
    </source>
</reference>
<name>A0AAN7GT16_9PEZI</name>
<keyword evidence="2" id="KW-1185">Reference proteome</keyword>
<dbReference type="AlphaFoldDB" id="A0AAN7GT16"/>
<evidence type="ECO:0008006" key="3">
    <source>
        <dbReference type="Google" id="ProtNLM"/>
    </source>
</evidence>
<accession>A0AAN7GT16</accession>
<dbReference type="Gene3D" id="3.30.160.60">
    <property type="entry name" value="Classic Zinc Finger"/>
    <property type="match status" value="1"/>
</dbReference>
<gene>
    <name evidence="1" type="ORF">QBC38DRAFT_456373</name>
</gene>
<evidence type="ECO:0000313" key="1">
    <source>
        <dbReference type="EMBL" id="KAK4226276.1"/>
    </source>
</evidence>
<protein>
    <recommendedName>
        <fullName evidence="3">C2H2-type domain-containing protein</fullName>
    </recommendedName>
</protein>
<evidence type="ECO:0000313" key="2">
    <source>
        <dbReference type="Proteomes" id="UP001301958"/>
    </source>
</evidence>
<reference evidence="1" key="2">
    <citation type="submission" date="2023-05" db="EMBL/GenBank/DDBJ databases">
        <authorList>
            <consortium name="Lawrence Berkeley National Laboratory"/>
            <person name="Steindorff A."/>
            <person name="Hensen N."/>
            <person name="Bonometti L."/>
            <person name="Westerberg I."/>
            <person name="Brannstrom I.O."/>
            <person name="Guillou S."/>
            <person name="Cros-Aarteil S."/>
            <person name="Calhoun S."/>
            <person name="Haridas S."/>
            <person name="Kuo A."/>
            <person name="Mondo S."/>
            <person name="Pangilinan J."/>
            <person name="Riley R."/>
            <person name="Labutti K."/>
            <person name="Andreopoulos B."/>
            <person name="Lipzen A."/>
            <person name="Chen C."/>
            <person name="Yanf M."/>
            <person name="Daum C."/>
            <person name="Ng V."/>
            <person name="Clum A."/>
            <person name="Ohm R."/>
            <person name="Martin F."/>
            <person name="Silar P."/>
            <person name="Natvig D."/>
            <person name="Lalanne C."/>
            <person name="Gautier V."/>
            <person name="Ament-Velasquez S.L."/>
            <person name="Kruys A."/>
            <person name="Hutchinson M.I."/>
            <person name="Powell A.J."/>
            <person name="Barry K."/>
            <person name="Miller A.N."/>
            <person name="Grigoriev I.V."/>
            <person name="Debuchy R."/>
            <person name="Gladieux P."/>
            <person name="Thoren M.H."/>
            <person name="Johannesson H."/>
        </authorList>
    </citation>
    <scope>NUCLEOTIDE SEQUENCE</scope>
    <source>
        <strain evidence="1">CBS 990.96</strain>
    </source>
</reference>
<proteinExistence type="predicted"/>
<sequence length="148" mass="17129">MDNTTVDEQCMYDNTAYDPAFAQQSTYADQPSNGEPSTGGAENEYWCYEDGCKNPGPFPRRCDLKKHQNNHTRPRACVICPESTDPRKPSRFAETKELNRHYWTTHIFYAKENNIPGERVPCWFQGCDYKSRSDLVLRHYKKKHGNAG</sequence>